<dbReference type="AlphaFoldDB" id="A0A023VVE3"/>
<evidence type="ECO:0000256" key="1">
    <source>
        <dbReference type="ARBA" id="ARBA00004141"/>
    </source>
</evidence>
<evidence type="ECO:0000256" key="7">
    <source>
        <dbReference type="ARBA" id="ARBA00022989"/>
    </source>
</evidence>
<feature type="transmembrane region" description="Helical" evidence="11">
    <location>
        <begin position="47"/>
        <end position="64"/>
    </location>
</feature>
<organism evidence="12">
    <name type="scientific">Meloidogyne incognita</name>
    <name type="common">Southern root-knot nematode worm</name>
    <name type="synonym">Oxyuris incognita</name>
    <dbReference type="NCBI Taxonomy" id="6306"/>
    <lineage>
        <taxon>Eukaryota</taxon>
        <taxon>Metazoa</taxon>
        <taxon>Ecdysozoa</taxon>
        <taxon>Nematoda</taxon>
        <taxon>Chromadorea</taxon>
        <taxon>Rhabditida</taxon>
        <taxon>Tylenchina</taxon>
        <taxon>Tylenchomorpha</taxon>
        <taxon>Tylenchoidea</taxon>
        <taxon>Meloidogynidae</taxon>
        <taxon>Meloidogyninae</taxon>
        <taxon>Meloidogyne</taxon>
        <taxon>Meloidogyne incognita group</taxon>
    </lineage>
</organism>
<keyword evidence="10" id="KW-0066">ATP synthesis</keyword>
<geneLocation type="mitochondrion" evidence="12"/>
<proteinExistence type="inferred from homology"/>
<dbReference type="InterPro" id="IPR035908">
    <property type="entry name" value="F0_ATP_A_sf"/>
</dbReference>
<gene>
    <name evidence="12" type="primary">atp6</name>
</gene>
<dbReference type="SUPFAM" id="SSF81336">
    <property type="entry name" value="F1F0 ATP synthase subunit A"/>
    <property type="match status" value="1"/>
</dbReference>
<dbReference type="GO" id="GO:1902600">
    <property type="term" value="P:proton transmembrane transport"/>
    <property type="evidence" value="ECO:0007669"/>
    <property type="project" value="UniProtKB-KW"/>
</dbReference>
<feature type="transmembrane region" description="Helical" evidence="11">
    <location>
        <begin position="107"/>
        <end position="134"/>
    </location>
</feature>
<dbReference type="RefSeq" id="YP_009029744.1">
    <property type="nucleotide sequence ID" value="NC_024097.1"/>
</dbReference>
<evidence type="ECO:0000256" key="11">
    <source>
        <dbReference type="SAM" id="Phobius"/>
    </source>
</evidence>
<dbReference type="GO" id="GO:0006754">
    <property type="term" value="P:ATP biosynthetic process"/>
    <property type="evidence" value="ECO:0007669"/>
    <property type="project" value="UniProtKB-KW"/>
</dbReference>
<keyword evidence="5 11" id="KW-0812">Transmembrane</keyword>
<keyword evidence="3" id="KW-0813">Transport</keyword>
<sequence>MYYFFYELMLFLFFYFFSLMMMYYFYYLLVVMKQIFFSSQMNLNKNFLIFCWFLFYMNIRFHFFSYSLSCFFSLDFILLTIIWVFGMYFFMAKNFSLMINKVEESNFFMVFFIFLIELLSMLIQFMTILIRILVNIFLGELMKFLLIYNSMNMYFLIFGILEILILLIQSMIFYYMLIYYSSE</sequence>
<keyword evidence="6" id="KW-0375">Hydrogen ion transport</keyword>
<evidence type="ECO:0000313" key="12">
    <source>
        <dbReference type="EMBL" id="AHY20108.1"/>
    </source>
</evidence>
<keyword evidence="8" id="KW-0406">Ion transport</keyword>
<evidence type="ECO:0000256" key="8">
    <source>
        <dbReference type="ARBA" id="ARBA00023065"/>
    </source>
</evidence>
<keyword evidence="9 11" id="KW-0472">Membrane</keyword>
<evidence type="ECO:0000256" key="2">
    <source>
        <dbReference type="ARBA" id="ARBA00006810"/>
    </source>
</evidence>
<evidence type="ECO:0000256" key="3">
    <source>
        <dbReference type="ARBA" id="ARBA00022448"/>
    </source>
</evidence>
<evidence type="ECO:0000256" key="10">
    <source>
        <dbReference type="ARBA" id="ARBA00023310"/>
    </source>
</evidence>
<accession>A0A023VVE3</accession>
<dbReference type="GO" id="GO:0045259">
    <property type="term" value="C:proton-transporting ATP synthase complex"/>
    <property type="evidence" value="ECO:0007669"/>
    <property type="project" value="UniProtKB-KW"/>
</dbReference>
<protein>
    <submittedName>
        <fullName evidence="12">ATP synthase F0 subunit 6</fullName>
    </submittedName>
</protein>
<evidence type="ECO:0000256" key="6">
    <source>
        <dbReference type="ARBA" id="ARBA00022781"/>
    </source>
</evidence>
<evidence type="ECO:0000256" key="4">
    <source>
        <dbReference type="ARBA" id="ARBA00022547"/>
    </source>
</evidence>
<feature type="transmembrane region" description="Helical" evidence="11">
    <location>
        <begin position="154"/>
        <end position="177"/>
    </location>
</feature>
<reference evidence="12" key="1">
    <citation type="journal article" date="2014" name="Mol. Biochem. Parasitol.">
        <title>Mitochondrial genomes of Meloidogyne chitwoodi and M. incognita (Nematoda: Tylenchina): comparative analysis, gene order and phylogenetic relationships with other nematodes.</title>
        <authorList>
            <person name="Humphreys-Pereira D.A."/>
            <person name="Elling A.A."/>
        </authorList>
    </citation>
    <scope>NUCLEOTIDE SEQUENCE</scope>
</reference>
<comment type="similarity">
    <text evidence="2">Belongs to the ATPase A chain family.</text>
</comment>
<feature type="transmembrane region" description="Helical" evidence="11">
    <location>
        <begin position="6"/>
        <end position="26"/>
    </location>
</feature>
<dbReference type="EMBL" id="KJ476151">
    <property type="protein sequence ID" value="AHY20108.1"/>
    <property type="molecule type" value="Genomic_DNA"/>
</dbReference>
<keyword evidence="12" id="KW-0496">Mitochondrion</keyword>
<feature type="transmembrane region" description="Helical" evidence="11">
    <location>
        <begin position="76"/>
        <end position="95"/>
    </location>
</feature>
<comment type="subcellular location">
    <subcellularLocation>
        <location evidence="1">Membrane</location>
        <topology evidence="1">Multi-pass membrane protein</topology>
    </subcellularLocation>
</comment>
<keyword evidence="7 11" id="KW-1133">Transmembrane helix</keyword>
<dbReference type="CTD" id="4508"/>
<evidence type="ECO:0000256" key="9">
    <source>
        <dbReference type="ARBA" id="ARBA00023136"/>
    </source>
</evidence>
<name>A0A023VVE3_MELIC</name>
<evidence type="ECO:0000256" key="5">
    <source>
        <dbReference type="ARBA" id="ARBA00022692"/>
    </source>
</evidence>
<dbReference type="GeneID" id="19351106"/>
<keyword evidence="4" id="KW-0138">CF(0)</keyword>